<evidence type="ECO:0000313" key="3">
    <source>
        <dbReference type="Proteomes" id="UP000020218"/>
    </source>
</evidence>
<dbReference type="PANTHER" id="PTHR38468">
    <property type="entry name" value="SLL0939 PROTEIN"/>
    <property type="match status" value="1"/>
</dbReference>
<dbReference type="Proteomes" id="UP000020218">
    <property type="component" value="Unassembled WGS sequence"/>
</dbReference>
<organism evidence="2 3">
    <name type="scientific">Candidatus Accumulibacter adjunctus</name>
    <dbReference type="NCBI Taxonomy" id="1454001"/>
    <lineage>
        <taxon>Bacteria</taxon>
        <taxon>Pseudomonadati</taxon>
        <taxon>Pseudomonadota</taxon>
        <taxon>Betaproteobacteria</taxon>
        <taxon>Candidatus Accumulibacter</taxon>
    </lineage>
</organism>
<keyword evidence="1" id="KW-1133">Transmembrane helix</keyword>
<evidence type="ECO:0000256" key="1">
    <source>
        <dbReference type="SAM" id="Phobius"/>
    </source>
</evidence>
<name>A0A011PS68_9PROT</name>
<keyword evidence="3" id="KW-1185">Reference proteome</keyword>
<reference evidence="2" key="1">
    <citation type="submission" date="2014-02" db="EMBL/GenBank/DDBJ databases">
        <title>Expanding our view of genomic diversity in Candidatus Accumulibacter clades.</title>
        <authorList>
            <person name="Skennerton C.T."/>
            <person name="Barr J.J."/>
            <person name="Slater F.R."/>
            <person name="Bond P.L."/>
            <person name="Tyson G.W."/>
        </authorList>
    </citation>
    <scope>NUCLEOTIDE SEQUENCE [LARGE SCALE GENOMIC DNA]</scope>
</reference>
<dbReference type="PATRIC" id="fig|1454001.3.peg.368"/>
<proteinExistence type="predicted"/>
<feature type="transmembrane region" description="Helical" evidence="1">
    <location>
        <begin position="114"/>
        <end position="132"/>
    </location>
</feature>
<comment type="caution">
    <text evidence="2">The sequence shown here is derived from an EMBL/GenBank/DDBJ whole genome shotgun (WGS) entry which is preliminary data.</text>
</comment>
<evidence type="ECO:0008006" key="4">
    <source>
        <dbReference type="Google" id="ProtNLM"/>
    </source>
</evidence>
<sequence>MKGLGWEALCQHCHHAGHGAVLERADTLRYSLHGFLELLALGFGMLGVLIVCIAVFRILPGVAEAIAAPRDGARAAQRFETARAKLREPALLAFAFLIAGELVGTVVVPSWEKMGILAATVVIRAFLGLVLAHEHALASARPGSHGATEASAQNGR</sequence>
<dbReference type="InterPro" id="IPR012427">
    <property type="entry name" value="DUF1622"/>
</dbReference>
<keyword evidence="1" id="KW-0472">Membrane</keyword>
<gene>
    <name evidence="2" type="ORF">AW08_00406</name>
</gene>
<accession>A0A011PS68</accession>
<feature type="transmembrane region" description="Helical" evidence="1">
    <location>
        <begin position="90"/>
        <end position="108"/>
    </location>
</feature>
<dbReference type="PANTHER" id="PTHR38468:SF1">
    <property type="entry name" value="SLL0939 PROTEIN"/>
    <property type="match status" value="1"/>
</dbReference>
<dbReference type="Pfam" id="PF07784">
    <property type="entry name" value="DUF1622"/>
    <property type="match status" value="1"/>
</dbReference>
<keyword evidence="1" id="KW-0812">Transmembrane</keyword>
<protein>
    <recommendedName>
        <fullName evidence="4">DUF1622 domain-containing protein</fullName>
    </recommendedName>
</protein>
<dbReference type="EMBL" id="JFAX01000002">
    <property type="protein sequence ID" value="EXI69199.1"/>
    <property type="molecule type" value="Genomic_DNA"/>
</dbReference>
<feature type="transmembrane region" description="Helical" evidence="1">
    <location>
        <begin position="38"/>
        <end position="59"/>
    </location>
</feature>
<evidence type="ECO:0000313" key="2">
    <source>
        <dbReference type="EMBL" id="EXI69199.1"/>
    </source>
</evidence>
<dbReference type="AlphaFoldDB" id="A0A011PS68"/>